<proteinExistence type="predicted"/>
<protein>
    <submittedName>
        <fullName evidence="2">Uncharacterized protein</fullName>
    </submittedName>
</protein>
<feature type="compositionally biased region" description="Polar residues" evidence="1">
    <location>
        <begin position="249"/>
        <end position="262"/>
    </location>
</feature>
<gene>
    <name evidence="2" type="ORF">CALCODRAFT_198126</name>
</gene>
<accession>A0A165C578</accession>
<feature type="compositionally biased region" description="Polar residues" evidence="1">
    <location>
        <begin position="376"/>
        <end position="391"/>
    </location>
</feature>
<sequence length="518" mass="56452">MSHTPIAATVGVFASNNLADGPNSPFGLFDVSTRRGWTLIQVPHIPTTALLQMQESLNAWSTQVHSTLLHRMEDKDVAPRLLLLDIAQLSAEELDQWRQYRWMAIVELQAIVLGNFGRSQTPFRWLQVEEMLVKARAVRYRTWSYTIMDQGLPDSSLSDEDRSRRANIRKRVLKRLELAVQNEDNLQKAISKYRSTSATELPPLAQQFELIWLEALSMLHEARCLPASPSSPDVADATSSDLPTEKSSCEGSAMDVSSQDGNVPQSAAIGSQLHMLVSTPAYQLPAPNLSASGVICILEPSPAARMTGDARGLTLPTMDPSPTASTAVPEDISASRAMAMIPYIASPANVQSSSADLLVYEETALTSKLGEHELHSSPSLPATRPATSSAGTLDKIKQHDGLGQLRPLFPENFEHAVVSSTSDEMAAAEARRASALAPPTVPDQSSRKTTTSKVVRSILRPERFALIDFSNTARRQTHKVHFDDEKDAATDKQSSDAVQSSSTVSPRLKVIRAATDVV</sequence>
<feature type="compositionally biased region" description="Polar residues" evidence="1">
    <location>
        <begin position="442"/>
        <end position="454"/>
    </location>
</feature>
<evidence type="ECO:0000313" key="2">
    <source>
        <dbReference type="EMBL" id="KZT50256.1"/>
    </source>
</evidence>
<dbReference type="AlphaFoldDB" id="A0A165C578"/>
<keyword evidence="3" id="KW-1185">Reference proteome</keyword>
<feature type="region of interest" description="Disordered" evidence="1">
    <location>
        <begin position="227"/>
        <end position="262"/>
    </location>
</feature>
<evidence type="ECO:0000256" key="1">
    <source>
        <dbReference type="SAM" id="MobiDB-lite"/>
    </source>
</evidence>
<feature type="region of interest" description="Disordered" evidence="1">
    <location>
        <begin position="424"/>
        <end position="454"/>
    </location>
</feature>
<evidence type="ECO:0000313" key="3">
    <source>
        <dbReference type="Proteomes" id="UP000076842"/>
    </source>
</evidence>
<name>A0A165C578_9BASI</name>
<feature type="compositionally biased region" description="Basic and acidic residues" evidence="1">
    <location>
        <begin position="480"/>
        <end position="494"/>
    </location>
</feature>
<feature type="region of interest" description="Disordered" evidence="1">
    <location>
        <begin position="476"/>
        <end position="505"/>
    </location>
</feature>
<dbReference type="InParanoid" id="A0A165C578"/>
<feature type="region of interest" description="Disordered" evidence="1">
    <location>
        <begin position="370"/>
        <end position="391"/>
    </location>
</feature>
<dbReference type="Proteomes" id="UP000076842">
    <property type="component" value="Unassembled WGS sequence"/>
</dbReference>
<dbReference type="EMBL" id="KV424201">
    <property type="protein sequence ID" value="KZT50256.1"/>
    <property type="molecule type" value="Genomic_DNA"/>
</dbReference>
<reference evidence="2 3" key="1">
    <citation type="journal article" date="2016" name="Mol. Biol. Evol.">
        <title>Comparative Genomics of Early-Diverging Mushroom-Forming Fungi Provides Insights into the Origins of Lignocellulose Decay Capabilities.</title>
        <authorList>
            <person name="Nagy L.G."/>
            <person name="Riley R."/>
            <person name="Tritt A."/>
            <person name="Adam C."/>
            <person name="Daum C."/>
            <person name="Floudas D."/>
            <person name="Sun H."/>
            <person name="Yadav J.S."/>
            <person name="Pangilinan J."/>
            <person name="Larsson K.H."/>
            <person name="Matsuura K."/>
            <person name="Barry K."/>
            <person name="Labutti K."/>
            <person name="Kuo R."/>
            <person name="Ohm R.A."/>
            <person name="Bhattacharya S.S."/>
            <person name="Shirouzu T."/>
            <person name="Yoshinaga Y."/>
            <person name="Martin F.M."/>
            <person name="Grigoriev I.V."/>
            <person name="Hibbett D.S."/>
        </authorList>
    </citation>
    <scope>NUCLEOTIDE SEQUENCE [LARGE SCALE GENOMIC DNA]</scope>
    <source>
        <strain evidence="2 3">HHB12733</strain>
    </source>
</reference>
<organism evidence="2 3">
    <name type="scientific">Calocera cornea HHB12733</name>
    <dbReference type="NCBI Taxonomy" id="1353952"/>
    <lineage>
        <taxon>Eukaryota</taxon>
        <taxon>Fungi</taxon>
        <taxon>Dikarya</taxon>
        <taxon>Basidiomycota</taxon>
        <taxon>Agaricomycotina</taxon>
        <taxon>Dacrymycetes</taxon>
        <taxon>Dacrymycetales</taxon>
        <taxon>Dacrymycetaceae</taxon>
        <taxon>Calocera</taxon>
    </lineage>
</organism>
<feature type="compositionally biased region" description="Low complexity" evidence="1">
    <location>
        <begin position="495"/>
        <end position="505"/>
    </location>
</feature>